<accession>A0A6I4YNM2</accession>
<dbReference type="RefSeq" id="WP_160982087.1">
    <property type="nucleotide sequence ID" value="NZ_WVHK01000119.1"/>
</dbReference>
<reference evidence="1 2" key="1">
    <citation type="submission" date="2019-11" db="EMBL/GenBank/DDBJ databases">
        <title>Genome sequence of Deinococcus xianganensis Y35, AI-2 producing algicidal bacterium, isolated from lake water.</title>
        <authorList>
            <person name="Li Y."/>
        </authorList>
    </citation>
    <scope>NUCLEOTIDE SEQUENCE [LARGE SCALE GENOMIC DNA]</scope>
    <source>
        <strain evidence="1 2">Y35</strain>
    </source>
</reference>
<proteinExistence type="predicted"/>
<evidence type="ECO:0000313" key="2">
    <source>
        <dbReference type="Proteomes" id="UP000430519"/>
    </source>
</evidence>
<name>A0A6I4YNM2_9DEIO</name>
<organism evidence="1 2">
    <name type="scientific">Deinococcus xianganensis</name>
    <dbReference type="NCBI Taxonomy" id="1507289"/>
    <lineage>
        <taxon>Bacteria</taxon>
        <taxon>Thermotogati</taxon>
        <taxon>Deinococcota</taxon>
        <taxon>Deinococci</taxon>
        <taxon>Deinococcales</taxon>
        <taxon>Deinococcaceae</taxon>
        <taxon>Deinococcus</taxon>
    </lineage>
</organism>
<evidence type="ECO:0000313" key="1">
    <source>
        <dbReference type="EMBL" id="MXV21681.1"/>
    </source>
</evidence>
<dbReference type="AlphaFoldDB" id="A0A6I4YNM2"/>
<dbReference type="Proteomes" id="UP000430519">
    <property type="component" value="Unassembled WGS sequence"/>
</dbReference>
<gene>
    <name evidence="1" type="ORF">GLX28_18845</name>
</gene>
<keyword evidence="2" id="KW-1185">Reference proteome</keyword>
<sequence length="68" mass="7608">MTFQPGRPLPADPQTTQERTLYHAQRTSGVMGSMTREGGTWQWRLLRGDGPDAYGSGGWSDLQKWLQG</sequence>
<protein>
    <submittedName>
        <fullName evidence="1">Uncharacterized protein</fullName>
    </submittedName>
</protein>
<comment type="caution">
    <text evidence="1">The sequence shown here is derived from an EMBL/GenBank/DDBJ whole genome shotgun (WGS) entry which is preliminary data.</text>
</comment>
<dbReference type="EMBL" id="WVHK01000119">
    <property type="protein sequence ID" value="MXV21681.1"/>
    <property type="molecule type" value="Genomic_DNA"/>
</dbReference>